<accession>A0A4P7Y8A0</accession>
<evidence type="ECO:0000313" key="1">
    <source>
        <dbReference type="EMBL" id="QCG67307.1"/>
    </source>
</evidence>
<organism evidence="1 2">
    <name type="scientific">Pseudomonas veronii</name>
    <dbReference type="NCBI Taxonomy" id="76761"/>
    <lineage>
        <taxon>Bacteria</taxon>
        <taxon>Pseudomonadati</taxon>
        <taxon>Pseudomonadota</taxon>
        <taxon>Gammaproteobacteria</taxon>
        <taxon>Pseudomonadales</taxon>
        <taxon>Pseudomonadaceae</taxon>
        <taxon>Pseudomonas</taxon>
    </lineage>
</organism>
<dbReference type="EMBL" id="CP039631">
    <property type="protein sequence ID" value="QCG67307.1"/>
    <property type="molecule type" value="Genomic_DNA"/>
</dbReference>
<name>A0A4P7Y8A0_PSEVE</name>
<dbReference type="Proteomes" id="UP000298274">
    <property type="component" value="Chromosome"/>
</dbReference>
<sequence>MSEVHRYQVVTMLSASGATIGYDPHGPDVVMASAFDEATRLFLDAAERCVAAERRENELQQRLTAADELADTMGGLLRLARGAIGENQWTLLTKDIDTMLSQDAGRTNNSRNAHCPHDGICHTSQETCAEAQARIASLTAPAGAGP</sequence>
<reference evidence="2" key="1">
    <citation type="submission" date="2019-04" db="EMBL/GenBank/DDBJ databases">
        <title>Complete genome sequence of Pseudomonas veronii strain PVy, a versatile degrader capable of using multiple contaminants as sole carbon sources.</title>
        <authorList>
            <person name="Lopez-Echartea E."/>
            <person name="Ridl J."/>
            <person name="Pajer P."/>
            <person name="Strejcek M."/>
            <person name="Suman J."/>
            <person name="Uhlik O."/>
        </authorList>
    </citation>
    <scope>NUCLEOTIDE SEQUENCE [LARGE SCALE GENOMIC DNA]</scope>
    <source>
        <strain evidence="2">Pvy</strain>
    </source>
</reference>
<dbReference type="AlphaFoldDB" id="A0A4P7Y8A0"/>
<proteinExistence type="predicted"/>
<dbReference type="RefSeq" id="WP_141123428.1">
    <property type="nucleotide sequence ID" value="NZ_CP039631.3"/>
</dbReference>
<gene>
    <name evidence="1" type="ORF">E4167_23235</name>
</gene>
<evidence type="ECO:0000313" key="2">
    <source>
        <dbReference type="Proteomes" id="UP000298274"/>
    </source>
</evidence>
<protein>
    <submittedName>
        <fullName evidence="1">Uncharacterized protein</fullName>
    </submittedName>
</protein>